<evidence type="ECO:0000256" key="1">
    <source>
        <dbReference type="SAM" id="Phobius"/>
    </source>
</evidence>
<gene>
    <name evidence="2" type="ORF">CIL03_12635</name>
</gene>
<dbReference type="Proteomes" id="UP000216498">
    <property type="component" value="Unassembled WGS sequence"/>
</dbReference>
<dbReference type="RefSeq" id="WP_094886224.1">
    <property type="nucleotide sequence ID" value="NZ_NPMS01000005.1"/>
</dbReference>
<keyword evidence="1" id="KW-0472">Membrane</keyword>
<keyword evidence="1" id="KW-1133">Transmembrane helix</keyword>
<evidence type="ECO:0000313" key="2">
    <source>
        <dbReference type="EMBL" id="OZU88485.1"/>
    </source>
</evidence>
<dbReference type="EMBL" id="NPMS01000005">
    <property type="protein sequence ID" value="OZU88485.1"/>
    <property type="molecule type" value="Genomic_DNA"/>
</dbReference>
<organism evidence="2 3">
    <name type="scientific">Virgibacillus indicus</name>
    <dbReference type="NCBI Taxonomy" id="2024554"/>
    <lineage>
        <taxon>Bacteria</taxon>
        <taxon>Bacillati</taxon>
        <taxon>Bacillota</taxon>
        <taxon>Bacilli</taxon>
        <taxon>Bacillales</taxon>
        <taxon>Bacillaceae</taxon>
        <taxon>Virgibacillus</taxon>
    </lineage>
</organism>
<keyword evidence="1" id="KW-0812">Transmembrane</keyword>
<name>A0A265N9K3_9BACI</name>
<sequence>MRHPYGKFIRVEVISLVCLIFIGLIALIQGYLLLIYFSLYLLAIGLITDAMIEWYSHQTAKAGKQVIRAVMLFLFTTYLIFIL</sequence>
<accession>A0A265N9K3</accession>
<keyword evidence="3" id="KW-1185">Reference proteome</keyword>
<evidence type="ECO:0000313" key="3">
    <source>
        <dbReference type="Proteomes" id="UP000216498"/>
    </source>
</evidence>
<protein>
    <recommendedName>
        <fullName evidence="4">DUF4181 domain-containing protein</fullName>
    </recommendedName>
</protein>
<dbReference type="OrthoDB" id="2973734at2"/>
<feature type="transmembrane region" description="Helical" evidence="1">
    <location>
        <begin position="9"/>
        <end position="28"/>
    </location>
</feature>
<proteinExistence type="predicted"/>
<comment type="caution">
    <text evidence="2">The sequence shown here is derived from an EMBL/GenBank/DDBJ whole genome shotgun (WGS) entry which is preliminary data.</text>
</comment>
<feature type="transmembrane region" description="Helical" evidence="1">
    <location>
        <begin position="66"/>
        <end position="82"/>
    </location>
</feature>
<evidence type="ECO:0008006" key="4">
    <source>
        <dbReference type="Google" id="ProtNLM"/>
    </source>
</evidence>
<dbReference type="AlphaFoldDB" id="A0A265N9K3"/>
<reference evidence="2 3" key="1">
    <citation type="submission" date="2017-08" db="EMBL/GenBank/DDBJ databases">
        <title>Virgibacillus indicus sp. nov. and Virgibacillus profoundi sp. nov, two moderately halophilic bacteria isolated from marine sediment by using the Microfluidic Streak Plate.</title>
        <authorList>
            <person name="Xu B."/>
            <person name="Hu B."/>
            <person name="Wang J."/>
            <person name="Zhu Y."/>
            <person name="Huang L."/>
            <person name="Du W."/>
            <person name="Huang Y."/>
        </authorList>
    </citation>
    <scope>NUCLEOTIDE SEQUENCE [LARGE SCALE GENOMIC DNA]</scope>
    <source>
        <strain evidence="2 3">IO3-P2-C2</strain>
    </source>
</reference>